<comment type="caution">
    <text evidence="1">The sequence shown here is derived from an EMBL/GenBank/DDBJ whole genome shotgun (WGS) entry which is preliminary data.</text>
</comment>
<dbReference type="AlphaFoldDB" id="A0A4Y9ZQD7"/>
<evidence type="ECO:0000313" key="2">
    <source>
        <dbReference type="Proteomes" id="UP000298061"/>
    </source>
</evidence>
<evidence type="ECO:0008006" key="3">
    <source>
        <dbReference type="Google" id="ProtNLM"/>
    </source>
</evidence>
<dbReference type="STRING" id="135208.A0A4Y9ZQD7"/>
<name>A0A4Y9ZQD7_9AGAM</name>
<sequence length="272" mass="30450">MFSLPQSAASTETVNQTPLRDMPIIPVEEDRHALYLLLRTCYPVRAPKLSASMSDLRLALRMARKYDVDVLLGLAEEALVSMLHFHPVSVYALASCYQLDDLVTRSAIATRKLHLRDLHSEDLYLIDGKQCNALVQYHRRCGDAACQITVDWSWLTTFPSAIFLTGGEWALLSSCGCHPADNTYRISTSGGMNYKGTHWWRRYIDMSKAALEMRPCGEAVLDEALLSTILADARACRTCKVKIDASPDCLKNFAVAFAAEIERVMEQVPFVL</sequence>
<organism evidence="1 2">
    <name type="scientific">Hericium alpestre</name>
    <dbReference type="NCBI Taxonomy" id="135208"/>
    <lineage>
        <taxon>Eukaryota</taxon>
        <taxon>Fungi</taxon>
        <taxon>Dikarya</taxon>
        <taxon>Basidiomycota</taxon>
        <taxon>Agaricomycotina</taxon>
        <taxon>Agaricomycetes</taxon>
        <taxon>Russulales</taxon>
        <taxon>Hericiaceae</taxon>
        <taxon>Hericium</taxon>
    </lineage>
</organism>
<dbReference type="Proteomes" id="UP000298061">
    <property type="component" value="Unassembled WGS sequence"/>
</dbReference>
<protein>
    <recommendedName>
        <fullName evidence="3">BTB domain-containing protein</fullName>
    </recommendedName>
</protein>
<reference evidence="1 2" key="1">
    <citation type="submission" date="2019-02" db="EMBL/GenBank/DDBJ databases">
        <title>Genome sequencing of the rare red list fungi Hericium alpestre (H. flagellum).</title>
        <authorList>
            <person name="Buettner E."/>
            <person name="Kellner H."/>
        </authorList>
    </citation>
    <scope>NUCLEOTIDE SEQUENCE [LARGE SCALE GENOMIC DNA]</scope>
    <source>
        <strain evidence="1 2">DSM 108284</strain>
    </source>
</reference>
<dbReference type="EMBL" id="SFCI01000999">
    <property type="protein sequence ID" value="TFY77116.1"/>
    <property type="molecule type" value="Genomic_DNA"/>
</dbReference>
<dbReference type="OrthoDB" id="3164835at2759"/>
<gene>
    <name evidence="1" type="ORF">EWM64_g6892</name>
</gene>
<proteinExistence type="predicted"/>
<keyword evidence="2" id="KW-1185">Reference proteome</keyword>
<accession>A0A4Y9ZQD7</accession>
<evidence type="ECO:0000313" key="1">
    <source>
        <dbReference type="EMBL" id="TFY77116.1"/>
    </source>
</evidence>